<name>A0A5R9J2L5_9PROT</name>
<gene>
    <name evidence="1" type="ORF">FE263_15600</name>
</gene>
<dbReference type="Gene3D" id="3.30.1330.40">
    <property type="entry name" value="RutC-like"/>
    <property type="match status" value="1"/>
</dbReference>
<sequence>MISGTFAPAAIEHRAPLNRPREVRVRRVTGFDRSRNGFSRRLSDQCRQALRNGADSLATAGLSMQDVVRVVYLVRDADAFPACFPFLRDAFGEARPAATLRFVDGFDVDGMQIELELFARAGVSEPDRGTRLRDD</sequence>
<protein>
    <recommendedName>
        <fullName evidence="3">RidA family protein</fullName>
    </recommendedName>
</protein>
<keyword evidence="2" id="KW-1185">Reference proteome</keyword>
<dbReference type="AlphaFoldDB" id="A0A5R9J2L5"/>
<dbReference type="SUPFAM" id="SSF55298">
    <property type="entry name" value="YjgF-like"/>
    <property type="match status" value="1"/>
</dbReference>
<dbReference type="InterPro" id="IPR035959">
    <property type="entry name" value="RutC-like_sf"/>
</dbReference>
<evidence type="ECO:0000313" key="2">
    <source>
        <dbReference type="Proteomes" id="UP000305654"/>
    </source>
</evidence>
<dbReference type="Proteomes" id="UP000305654">
    <property type="component" value="Unassembled WGS sequence"/>
</dbReference>
<dbReference type="InterPro" id="IPR006175">
    <property type="entry name" value="YjgF/YER057c/UK114"/>
</dbReference>
<dbReference type="PANTHER" id="PTHR43857">
    <property type="entry name" value="BLR7761 PROTEIN"/>
    <property type="match status" value="1"/>
</dbReference>
<dbReference type="RefSeq" id="WP_138326945.1">
    <property type="nucleotide sequence ID" value="NZ_VCDI01000005.1"/>
</dbReference>
<proteinExistence type="predicted"/>
<dbReference type="OrthoDB" id="9799840at2"/>
<comment type="caution">
    <text evidence="1">The sequence shown here is derived from an EMBL/GenBank/DDBJ whole genome shotgun (WGS) entry which is preliminary data.</text>
</comment>
<reference evidence="1 2" key="1">
    <citation type="submission" date="2019-05" db="EMBL/GenBank/DDBJ databases">
        <authorList>
            <person name="Pankratov T."/>
            <person name="Grouzdev D."/>
        </authorList>
    </citation>
    <scope>NUCLEOTIDE SEQUENCE [LARGE SCALE GENOMIC DNA]</scope>
    <source>
        <strain evidence="1 2">KEBCLARHB70R</strain>
    </source>
</reference>
<accession>A0A5R9J2L5</accession>
<organism evidence="1 2">
    <name type="scientific">Lichenicoccus roseus</name>
    <dbReference type="NCBI Taxonomy" id="2683649"/>
    <lineage>
        <taxon>Bacteria</taxon>
        <taxon>Pseudomonadati</taxon>
        <taxon>Pseudomonadota</taxon>
        <taxon>Alphaproteobacteria</taxon>
        <taxon>Acetobacterales</taxon>
        <taxon>Acetobacteraceae</taxon>
        <taxon>Lichenicoccus</taxon>
    </lineage>
</organism>
<dbReference type="PANTHER" id="PTHR43857:SF1">
    <property type="entry name" value="YJGH FAMILY PROTEIN"/>
    <property type="match status" value="1"/>
</dbReference>
<evidence type="ECO:0008006" key="3">
    <source>
        <dbReference type="Google" id="ProtNLM"/>
    </source>
</evidence>
<dbReference type="Pfam" id="PF01042">
    <property type="entry name" value="Ribonuc_L-PSP"/>
    <property type="match status" value="1"/>
</dbReference>
<dbReference type="EMBL" id="VCDI01000005">
    <property type="protein sequence ID" value="TLU71875.1"/>
    <property type="molecule type" value="Genomic_DNA"/>
</dbReference>
<evidence type="ECO:0000313" key="1">
    <source>
        <dbReference type="EMBL" id="TLU71875.1"/>
    </source>
</evidence>